<feature type="signal peptide" evidence="3">
    <location>
        <begin position="1"/>
        <end position="21"/>
    </location>
</feature>
<dbReference type="Pfam" id="PF02206">
    <property type="entry name" value="WSN"/>
    <property type="match status" value="1"/>
</dbReference>
<dbReference type="UCSC" id="Y69A2AR.19">
    <property type="organism name" value="c. elegans"/>
</dbReference>
<dbReference type="SMART" id="SM00453">
    <property type="entry name" value="WSN"/>
    <property type="match status" value="1"/>
</dbReference>
<feature type="domain" description="Tyrosine-protein phosphatase" evidence="4">
    <location>
        <begin position="1018"/>
        <end position="1245"/>
    </location>
</feature>
<evidence type="ECO:0007829" key="9">
    <source>
        <dbReference type="PeptideAtlas" id="Q95XJ2"/>
    </source>
</evidence>
<dbReference type="SUPFAM" id="SSF52799">
    <property type="entry name" value="(Phosphotyrosine protein) phosphatases II"/>
    <property type="match status" value="1"/>
</dbReference>
<feature type="compositionally biased region" description="Basic and acidic residues" evidence="1">
    <location>
        <begin position="1301"/>
        <end position="1312"/>
    </location>
</feature>
<dbReference type="SMART" id="SM00404">
    <property type="entry name" value="PTPc_motif"/>
    <property type="match status" value="1"/>
</dbReference>
<dbReference type="InterPro" id="IPR029021">
    <property type="entry name" value="Prot-tyrosine_phosphatase-like"/>
</dbReference>
<dbReference type="InterPro" id="IPR000242">
    <property type="entry name" value="PTP_cat"/>
</dbReference>
<dbReference type="PANTHER" id="PTHR32525:SF1">
    <property type="entry name" value="DOMAIN OF UNKNOWN FUNCTION WSN DOMAIN-CONTAINING PROTEIN-RELATED"/>
    <property type="match status" value="1"/>
</dbReference>
<dbReference type="PROSITE" id="PS50055">
    <property type="entry name" value="TYR_PHOSPHATASE_PTP"/>
    <property type="match status" value="1"/>
</dbReference>
<feature type="compositionally biased region" description="Basic and acidic residues" evidence="1">
    <location>
        <begin position="84"/>
        <end position="95"/>
    </location>
</feature>
<evidence type="ECO:0000256" key="3">
    <source>
        <dbReference type="SAM" id="SignalP"/>
    </source>
</evidence>
<feature type="transmembrane region" description="Helical" evidence="2">
    <location>
        <begin position="932"/>
        <end position="961"/>
    </location>
</feature>
<dbReference type="PeptideAtlas" id="Q95XJ2"/>
<dbReference type="PROSITE" id="PS50056">
    <property type="entry name" value="TYR_PHOSPHATASE_2"/>
    <property type="match status" value="1"/>
</dbReference>
<dbReference type="Pfam" id="PF00102">
    <property type="entry name" value="Y_phosphatase"/>
    <property type="match status" value="1"/>
</dbReference>
<evidence type="ECO:0000259" key="4">
    <source>
        <dbReference type="PROSITE" id="PS50055"/>
    </source>
</evidence>
<dbReference type="PaxDb" id="6239-Y69A2AR.19a"/>
<keyword evidence="3" id="KW-0732">Signal</keyword>
<evidence type="ECO:0000256" key="2">
    <source>
        <dbReference type="SAM" id="Phobius"/>
    </source>
</evidence>
<dbReference type="PhylomeDB" id="Q95XJ2"/>
<accession>Q95XJ2</accession>
<organism evidence="6 7">
    <name type="scientific">Caenorhabditis elegans</name>
    <dbReference type="NCBI Taxonomy" id="6239"/>
    <lineage>
        <taxon>Eukaryota</taxon>
        <taxon>Metazoa</taxon>
        <taxon>Ecdysozoa</taxon>
        <taxon>Nematoda</taxon>
        <taxon>Chromadorea</taxon>
        <taxon>Rhabditida</taxon>
        <taxon>Rhabditina</taxon>
        <taxon>Rhabditomorpha</taxon>
        <taxon>Rhabditoidea</taxon>
        <taxon>Rhabditidae</taxon>
        <taxon>Peloderinae</taxon>
        <taxon>Caenorhabditis</taxon>
    </lineage>
</organism>
<dbReference type="AlphaFoldDB" id="Q95XJ2"/>
<dbReference type="Bgee" id="WBGene00022090">
    <property type="expression patterns" value="Expressed in material anatomical entity and 2 other cell types or tissues"/>
</dbReference>
<feature type="region of interest" description="Disordered" evidence="1">
    <location>
        <begin position="84"/>
        <end position="111"/>
    </location>
</feature>
<reference evidence="6 7" key="1">
    <citation type="journal article" date="1998" name="Science">
        <title>Genome sequence of the nematode C. elegans: a platform for investigating biology.</title>
        <authorList>
            <consortium name="The C. elegans sequencing consortium"/>
            <person name="Sulson J.E."/>
            <person name="Waterston R."/>
        </authorList>
    </citation>
    <scope>NUCLEOTIDE SEQUENCE [LARGE SCALE GENOMIC DNA]</scope>
    <source>
        <strain evidence="6 7">Bristol N2</strain>
    </source>
</reference>
<protein>
    <submittedName>
        <fullName evidence="6">Protein-tyrosine-phosphatase</fullName>
    </submittedName>
</protein>
<dbReference type="eggNOG" id="ENOG502QR81">
    <property type="taxonomic scope" value="Eukaryota"/>
</dbReference>
<dbReference type="SMR" id="Q95XJ2"/>
<dbReference type="CTD" id="177036"/>
<dbReference type="CDD" id="cd00047">
    <property type="entry name" value="PTPc"/>
    <property type="match status" value="1"/>
</dbReference>
<gene>
    <name evidence="6" type="ORF">CELE_Y69A2AR.19</name>
    <name evidence="6 8" type="ORF">Y69A2AR.19</name>
</gene>
<dbReference type="InterPro" id="IPR003595">
    <property type="entry name" value="Tyr_Pase_cat"/>
</dbReference>
<dbReference type="PRINTS" id="PR00700">
    <property type="entry name" value="PRTYPHPHTASE"/>
</dbReference>
<proteinExistence type="evidence at protein level"/>
<dbReference type="Proteomes" id="UP000001940">
    <property type="component" value="Chromosome IV"/>
</dbReference>
<dbReference type="InterPro" id="IPR000387">
    <property type="entry name" value="Tyr_Pase_dom"/>
</dbReference>
<keyword evidence="2" id="KW-1133">Transmembrane helix</keyword>
<keyword evidence="9" id="KW-1267">Proteomics identification</keyword>
<dbReference type="OrthoDB" id="5846887at2759"/>
<feature type="region of interest" description="Disordered" evidence="1">
    <location>
        <begin position="1301"/>
        <end position="1326"/>
    </location>
</feature>
<evidence type="ECO:0000313" key="8">
    <source>
        <dbReference type="WormBase" id="Y69A2AR.19a"/>
    </source>
</evidence>
<dbReference type="InterPro" id="IPR003125">
    <property type="entry name" value="WSN"/>
</dbReference>
<keyword evidence="2" id="KW-0472">Membrane</keyword>
<dbReference type="GO" id="GO:0004725">
    <property type="term" value="F:protein tyrosine phosphatase activity"/>
    <property type="evidence" value="ECO:0007669"/>
    <property type="project" value="InterPro"/>
</dbReference>
<dbReference type="Gene3D" id="3.90.190.10">
    <property type="entry name" value="Protein tyrosine phosphatase superfamily"/>
    <property type="match status" value="1"/>
</dbReference>
<dbReference type="ExpressionAtlas" id="Q95XJ2">
    <property type="expression patterns" value="baseline and differential"/>
</dbReference>
<dbReference type="STRING" id="6239.Y69A2AR.19a.1"/>
<dbReference type="RefSeq" id="NP_500211.3">
    <property type="nucleotide sequence ID" value="NM_067810.4"/>
</dbReference>
<dbReference type="EMBL" id="BX284604">
    <property type="protein sequence ID" value="CCD74137.1"/>
    <property type="molecule type" value="Genomic_DNA"/>
</dbReference>
<evidence type="ECO:0000259" key="5">
    <source>
        <dbReference type="PROSITE" id="PS50056"/>
    </source>
</evidence>
<feature type="compositionally biased region" description="Basic and acidic residues" evidence="1">
    <location>
        <begin position="101"/>
        <end position="111"/>
    </location>
</feature>
<sequence>MQHKMRFGQLLLLALFGVANGYREQFNTISSSVRQEKINDNHLDSPRSDGHELMENPLDPIASHDFSDFLDPHELQIAGRVARQDNNNDHLDTHRSSAGHELVDSPLEPRDSHDFLDLSTPQELQDVGRVARQEQTYDVDTPSSVESLDIPSDTSNNAGRVARQVAPSKSADYLNHTTLIAHIANGIALQAGLMKGSIPIDAAVSELLNFGSVKVSDITAFKPDQITALIGKLKGVPASLVSTDPIVTLETRALDWNKLLIASKSIGDVASLPGKDDFSTELAKFENTFNFDSLSKTADTINSTIKSCSNLLDKSDTSWESHSAIRFKDLPGTLETLGSKVKEIINMDVSFDKLMNGFTAFQPLERLMHLVELRRSYIIVPVSNTPDITSNLKKVVEQVALAKAAGKSSMTVSALADVGGSKPKREHSVGFQSGISELKQLVKDVLDPWFSSLLNVTSAQQNNLADGLQSLFKTTDQLSRMNDKLKPIVSSSVQQTIAVFQVLVNEISLLSSDSAEMSSVMAELDKCSRTLPMDDQRVVGVELMKHINSLKLSLSQFAEFKTSTILNSLEKEITSFQNSYKFSDLQDPTATATEVKAVVESIQKSGSLEKFKQYLLLLQKTFADVDGNNLKTVILGGIKARITKIGDSTFGDFIKEELKVHTCLKAQEEQSRKLSQAIQATQSLRKLDEKMLEEVGSAASAVSSFAKDLATIKSIPETMKKEAKGVSTDLNGMADAKKNSDSVGQSVSSLQDASELIELESAIKELKGFGPEIDGYIKAVKSPEDRKAIETQWGNHHSDMASLESGLKAAKGFVDKIDVSKAKTMSDYGTPLANLKDLPDVKINALEKIKALDALIKALPPPKRKRATSDPKTVMEAAKSTLEKIAALDLQFSNHKTQYQQAPAAFKAFHDFLAKFLVTTHSNSTGGSDSGISITLIIIIVGSILALIGVAVGIYFGVRWYEKKKAAEQMEHEIVVWVKAQAYKSLEAAIIVLVASLHVVWGTQTSVSVEKSNAYLPKEKNRRPLATPCNPETAVEVMSDGTRIPIHANWINTSPDVDGNTQKFIATQGPLPNTSDDFWTMVQFHKVETVVMLCQFVEKEEEKCHEYFPVRTGQIVDLERYKLKTVTQEQILGDSTSKRTIQVEDTSKEFPTRTITHYQYHSWPDQGIPQGHAQCFDLMNMAKESKKPIVVHCSAGIGRTVSFIATQYIPSAVLANRTLVLNQAVAELRDQRWCAIQTVEQMYWVQVGSVYRLSKEKNIDMKHYKEQFEMLDGGHKFLYLAQEQFKDGRKDVLKKLEADGEVRKAKQDEKKATTGIDEDLGGDRKKGGAECIAVDMEY</sequence>
<dbReference type="SMART" id="SM00194">
    <property type="entry name" value="PTPc"/>
    <property type="match status" value="1"/>
</dbReference>
<dbReference type="InParanoid" id="Q95XJ2"/>
<keyword evidence="7" id="KW-1185">Reference proteome</keyword>
<name>Q95XJ2_CAEEL</name>
<dbReference type="GeneID" id="177036"/>
<feature type="compositionally biased region" description="Polar residues" evidence="1">
    <location>
        <begin position="138"/>
        <end position="158"/>
    </location>
</feature>
<feature type="chain" id="PRO_5004323947" evidence="3">
    <location>
        <begin position="22"/>
        <end position="1338"/>
    </location>
</feature>
<evidence type="ECO:0000313" key="7">
    <source>
        <dbReference type="Proteomes" id="UP000001940"/>
    </source>
</evidence>
<evidence type="ECO:0000313" key="6">
    <source>
        <dbReference type="EMBL" id="CCD74137.1"/>
    </source>
</evidence>
<feature type="domain" description="Tyrosine specific protein phosphatases" evidence="5">
    <location>
        <begin position="1173"/>
        <end position="1243"/>
    </location>
</feature>
<keyword evidence="2" id="KW-0812">Transmembrane</keyword>
<dbReference type="AGR" id="WB:WBGene00022090"/>
<dbReference type="PANTHER" id="PTHR32525">
    <property type="entry name" value="PROTEIN-TYROSINE-PHOSPHATASE"/>
    <property type="match status" value="1"/>
</dbReference>
<evidence type="ECO:0000256" key="1">
    <source>
        <dbReference type="SAM" id="MobiDB-lite"/>
    </source>
</evidence>
<dbReference type="WormBase" id="Y69A2AR.19a">
    <property type="protein sequence ID" value="CE46177"/>
    <property type="gene ID" value="WBGene00022090"/>
</dbReference>
<feature type="region of interest" description="Disordered" evidence="1">
    <location>
        <begin position="138"/>
        <end position="163"/>
    </location>
</feature>